<proteinExistence type="predicted"/>
<dbReference type="Proteomes" id="UP000479710">
    <property type="component" value="Unassembled WGS sequence"/>
</dbReference>
<gene>
    <name evidence="1" type="ORF">E2562_035802</name>
</gene>
<dbReference type="InterPro" id="IPR038765">
    <property type="entry name" value="Papain-like_cys_pep_sf"/>
</dbReference>
<organism evidence="1 2">
    <name type="scientific">Oryza meyeriana var. granulata</name>
    <dbReference type="NCBI Taxonomy" id="110450"/>
    <lineage>
        <taxon>Eukaryota</taxon>
        <taxon>Viridiplantae</taxon>
        <taxon>Streptophyta</taxon>
        <taxon>Embryophyta</taxon>
        <taxon>Tracheophyta</taxon>
        <taxon>Spermatophyta</taxon>
        <taxon>Magnoliopsida</taxon>
        <taxon>Liliopsida</taxon>
        <taxon>Poales</taxon>
        <taxon>Poaceae</taxon>
        <taxon>BOP clade</taxon>
        <taxon>Oryzoideae</taxon>
        <taxon>Oryzeae</taxon>
        <taxon>Oryzinae</taxon>
        <taxon>Oryza</taxon>
        <taxon>Oryza meyeriana</taxon>
    </lineage>
</organism>
<protein>
    <submittedName>
        <fullName evidence="1">Uncharacterized protein</fullName>
    </submittedName>
</protein>
<comment type="caution">
    <text evidence="1">The sequence shown here is derived from an EMBL/GenBank/DDBJ whole genome shotgun (WGS) entry which is preliminary data.</text>
</comment>
<sequence length="169" mass="19497">MELEKTLERKKHIAVRKKCSMDFILVDYEDPMEKMKSQTTNSKTIITHQNGYLQTFSNNAKDESFYPKPKPPETSGPTLHGCGIYAMKFMELWIPRAQLTDHIVPNDIPNIRKQLLWHGSVEGMCSTGKDVDMNLFVVLGEQWGQWEVKCQHRLPMRDISFIPGLLSKS</sequence>
<evidence type="ECO:0000313" key="1">
    <source>
        <dbReference type="EMBL" id="KAF0922437.1"/>
    </source>
</evidence>
<dbReference type="OrthoDB" id="657918at2759"/>
<dbReference type="SUPFAM" id="SSF54001">
    <property type="entry name" value="Cysteine proteinases"/>
    <property type="match status" value="1"/>
</dbReference>
<name>A0A6G1ECH2_9ORYZ</name>
<accession>A0A6G1ECH2</accession>
<evidence type="ECO:0000313" key="2">
    <source>
        <dbReference type="Proteomes" id="UP000479710"/>
    </source>
</evidence>
<dbReference type="EMBL" id="SPHZ02000004">
    <property type="protein sequence ID" value="KAF0922437.1"/>
    <property type="molecule type" value="Genomic_DNA"/>
</dbReference>
<reference evidence="1 2" key="1">
    <citation type="submission" date="2019-11" db="EMBL/GenBank/DDBJ databases">
        <title>Whole genome sequence of Oryza granulata.</title>
        <authorList>
            <person name="Li W."/>
        </authorList>
    </citation>
    <scope>NUCLEOTIDE SEQUENCE [LARGE SCALE GENOMIC DNA]</scope>
    <source>
        <strain evidence="2">cv. Menghai</strain>
        <tissue evidence="1">Leaf</tissue>
    </source>
</reference>
<keyword evidence="2" id="KW-1185">Reference proteome</keyword>
<dbReference type="AlphaFoldDB" id="A0A6G1ECH2"/>